<evidence type="ECO:0000313" key="2">
    <source>
        <dbReference type="EMBL" id="MBB4777257.1"/>
    </source>
</evidence>
<keyword evidence="1" id="KW-0560">Oxidoreductase</keyword>
<organism evidence="2 3">
    <name type="scientific">Actinomadura livida</name>
    <dbReference type="NCBI Taxonomy" id="79909"/>
    <lineage>
        <taxon>Bacteria</taxon>
        <taxon>Bacillati</taxon>
        <taxon>Actinomycetota</taxon>
        <taxon>Actinomycetes</taxon>
        <taxon>Streptosporangiales</taxon>
        <taxon>Thermomonosporaceae</taxon>
        <taxon>Actinomadura</taxon>
    </lineage>
</organism>
<accession>A0A7W7IHL0</accession>
<evidence type="ECO:0000313" key="3">
    <source>
        <dbReference type="Proteomes" id="UP000549343"/>
    </source>
</evidence>
<dbReference type="GO" id="GO:0004497">
    <property type="term" value="F:monooxygenase activity"/>
    <property type="evidence" value="ECO:0007669"/>
    <property type="project" value="UniProtKB-KW"/>
</dbReference>
<keyword evidence="1" id="KW-0503">Monooxygenase</keyword>
<dbReference type="PANTHER" id="PTHR43422">
    <property type="entry name" value="THIAMINE THIAZOLE SYNTHASE"/>
    <property type="match status" value="1"/>
</dbReference>
<dbReference type="Gene3D" id="3.50.50.60">
    <property type="entry name" value="FAD/NAD(P)-binding domain"/>
    <property type="match status" value="1"/>
</dbReference>
<dbReference type="Proteomes" id="UP001501427">
    <property type="component" value="Unassembled WGS sequence"/>
</dbReference>
<dbReference type="Proteomes" id="UP000549343">
    <property type="component" value="Unassembled WGS sequence"/>
</dbReference>
<keyword evidence="4" id="KW-1185">Reference proteome</keyword>
<reference evidence="1" key="4">
    <citation type="submission" date="2023-12" db="EMBL/GenBank/DDBJ databases">
        <authorList>
            <person name="Sun Q."/>
            <person name="Inoue M."/>
        </authorList>
    </citation>
    <scope>NUCLEOTIDE SEQUENCE</scope>
    <source>
        <strain evidence="1">JCM 10667</strain>
    </source>
</reference>
<reference evidence="2 3" key="3">
    <citation type="submission" date="2020-08" db="EMBL/GenBank/DDBJ databases">
        <title>Sequencing the genomes of 1000 actinobacteria strains.</title>
        <authorList>
            <person name="Klenk H.-P."/>
        </authorList>
    </citation>
    <scope>NUCLEOTIDE SEQUENCE [LARGE SCALE GENOMIC DNA]</scope>
    <source>
        <strain evidence="2 3">DSM 44772</strain>
    </source>
</reference>
<proteinExistence type="predicted"/>
<dbReference type="EMBL" id="BAAAHD010000052">
    <property type="protein sequence ID" value="GAA0582042.1"/>
    <property type="molecule type" value="Genomic_DNA"/>
</dbReference>
<dbReference type="SUPFAM" id="SSF51905">
    <property type="entry name" value="FAD/NAD(P)-binding domain"/>
    <property type="match status" value="1"/>
</dbReference>
<evidence type="ECO:0000313" key="1">
    <source>
        <dbReference type="EMBL" id="GAA0582042.1"/>
    </source>
</evidence>
<name>A0A7W7IHL0_9ACTN</name>
<sequence>MRVIGEHAVVLGAGMAGLLAARALTGAYERVTIVERDGGSTREARKGVPQGRHAHVLLPRGQRTLEDFFPGLERELVDGGAVVADPGTDHRFVMGGRTLLRRAGTERAIQASRPFLERAVRERVAALPGVRFACGRDVVGLLSGGPGRISGVQVMPRSVGGAAEELRADLVVDAMGRGGRTRYWLERLGYGPVPREEIDIGVGYASRPIRPALAARIGRAVVVGPRPGRSAGMALVAVEGDRYLLTVAGLNRRPPADDDGFLAFARELAPPDVFEAIRTAEPLGGIATHRYSSDLRVRYEKVRNLPEGLVVTGDALCSFNPIYAQGMTVAGLEAEALRRSLREGPRDLARRYFRAVAKTLDDPWRMAVAADLSLPEVEGRRSPAIKIMNAYVDRVQAAAAQDAAVGEQFFRVIGLLDPPTALMRPAVLARALLPGGRGRVAAPVAREEHATA</sequence>
<dbReference type="AlphaFoldDB" id="A0A7W7IHL0"/>
<dbReference type="EMBL" id="JACHMV010000001">
    <property type="protein sequence ID" value="MBB4777257.1"/>
    <property type="molecule type" value="Genomic_DNA"/>
</dbReference>
<reference evidence="4" key="2">
    <citation type="journal article" date="2019" name="Int. J. Syst. Evol. Microbiol.">
        <title>The Global Catalogue of Microorganisms (GCM) 10K type strain sequencing project: providing services to taxonomists for standard genome sequencing and annotation.</title>
        <authorList>
            <consortium name="The Broad Institute Genomics Platform"/>
            <consortium name="The Broad Institute Genome Sequencing Center for Infectious Disease"/>
            <person name="Wu L."/>
            <person name="Ma J."/>
        </authorList>
    </citation>
    <scope>NUCLEOTIDE SEQUENCE [LARGE SCALE GENOMIC DNA]</scope>
    <source>
        <strain evidence="4">JCM 10667</strain>
    </source>
</reference>
<dbReference type="RefSeq" id="WP_184887581.1">
    <property type="nucleotide sequence ID" value="NZ_BAAAHD010000052.1"/>
</dbReference>
<dbReference type="PANTHER" id="PTHR43422:SF3">
    <property type="entry name" value="THIAMINE THIAZOLE SYNTHASE"/>
    <property type="match status" value="1"/>
</dbReference>
<reference evidence="1" key="1">
    <citation type="journal article" date="2014" name="Int. J. Syst. Evol. Microbiol.">
        <title>Complete genome of a new Firmicutes species belonging to the dominant human colonic microbiota ('Ruminococcus bicirculans') reveals two chromosomes and a selective capacity to utilize plant glucans.</title>
        <authorList>
            <consortium name="NISC Comparative Sequencing Program"/>
            <person name="Wegmann U."/>
            <person name="Louis P."/>
            <person name="Goesmann A."/>
            <person name="Henrissat B."/>
            <person name="Duncan S.H."/>
            <person name="Flint H.J."/>
        </authorList>
    </citation>
    <scope>NUCLEOTIDE SEQUENCE</scope>
    <source>
        <strain evidence="1">JCM 10667</strain>
    </source>
</reference>
<dbReference type="InterPro" id="IPR036188">
    <property type="entry name" value="FAD/NAD-bd_sf"/>
</dbReference>
<gene>
    <name evidence="2" type="ORF">F4557_005675</name>
    <name evidence="1" type="ORF">GCM10009546_50660</name>
</gene>
<protein>
    <submittedName>
        <fullName evidence="2">2-polyprenyl-6-methoxyphenol hydroxylase-like FAD-dependent oxidoreductase</fullName>
    </submittedName>
    <submittedName>
        <fullName evidence="1">FAD-binding monooxygenase</fullName>
    </submittedName>
</protein>
<evidence type="ECO:0000313" key="4">
    <source>
        <dbReference type="Proteomes" id="UP001501427"/>
    </source>
</evidence>
<comment type="caution">
    <text evidence="2">The sequence shown here is derived from an EMBL/GenBank/DDBJ whole genome shotgun (WGS) entry which is preliminary data.</text>
</comment>